<evidence type="ECO:0000313" key="2">
    <source>
        <dbReference type="Proteomes" id="UP001566132"/>
    </source>
</evidence>
<accession>A0ABD1ENF5</accession>
<keyword evidence="2" id="KW-1185">Reference proteome</keyword>
<dbReference type="Proteomes" id="UP001566132">
    <property type="component" value="Unassembled WGS sequence"/>
</dbReference>
<comment type="caution">
    <text evidence="1">The sequence shown here is derived from an EMBL/GenBank/DDBJ whole genome shotgun (WGS) entry which is preliminary data.</text>
</comment>
<gene>
    <name evidence="1" type="ORF">ABEB36_008895</name>
</gene>
<dbReference type="EMBL" id="JBDJPC010000006">
    <property type="protein sequence ID" value="KAL1498033.1"/>
    <property type="molecule type" value="Genomic_DNA"/>
</dbReference>
<reference evidence="1 2" key="1">
    <citation type="submission" date="2024-05" db="EMBL/GenBank/DDBJ databases">
        <title>Genetic variation in Jamaican populations of the coffee berry borer (Hypothenemus hampei).</title>
        <authorList>
            <person name="Errbii M."/>
            <person name="Myrie A."/>
        </authorList>
    </citation>
    <scope>NUCLEOTIDE SEQUENCE [LARGE SCALE GENOMIC DNA]</scope>
    <source>
        <strain evidence="1">JA-Hopewell-2020-01-JO</strain>
        <tissue evidence="1">Whole body</tissue>
    </source>
</reference>
<name>A0ABD1ENF5_HYPHA</name>
<dbReference type="AlphaFoldDB" id="A0ABD1ENF5"/>
<sequence>MDLVQEIGDVADVRELRNFRRRDQIFRDRRCPFQLLSDVEFRKQYRLSKECARYVLTLIEDQLTVPCRNFDSSPSLQFLVALRFYSKGCYQTELGKLLISSLQEIYS</sequence>
<protein>
    <submittedName>
        <fullName evidence="1">Uncharacterized protein</fullName>
    </submittedName>
</protein>
<proteinExistence type="predicted"/>
<evidence type="ECO:0000313" key="1">
    <source>
        <dbReference type="EMBL" id="KAL1498033.1"/>
    </source>
</evidence>
<organism evidence="1 2">
    <name type="scientific">Hypothenemus hampei</name>
    <name type="common">Coffee berry borer</name>
    <dbReference type="NCBI Taxonomy" id="57062"/>
    <lineage>
        <taxon>Eukaryota</taxon>
        <taxon>Metazoa</taxon>
        <taxon>Ecdysozoa</taxon>
        <taxon>Arthropoda</taxon>
        <taxon>Hexapoda</taxon>
        <taxon>Insecta</taxon>
        <taxon>Pterygota</taxon>
        <taxon>Neoptera</taxon>
        <taxon>Endopterygota</taxon>
        <taxon>Coleoptera</taxon>
        <taxon>Polyphaga</taxon>
        <taxon>Cucujiformia</taxon>
        <taxon>Curculionidae</taxon>
        <taxon>Scolytinae</taxon>
        <taxon>Hypothenemus</taxon>
    </lineage>
</organism>